<dbReference type="PANTHER" id="PTHR43537:SF24">
    <property type="entry name" value="GLUCONATE OPERON TRANSCRIPTIONAL REPRESSOR"/>
    <property type="match status" value="1"/>
</dbReference>
<organism evidence="6">
    <name type="scientific">Propionibacterium freudenreichii subsp. freudenreichii</name>
    <dbReference type="NCBI Taxonomy" id="66712"/>
    <lineage>
        <taxon>Bacteria</taxon>
        <taxon>Bacillati</taxon>
        <taxon>Actinomycetota</taxon>
        <taxon>Actinomycetes</taxon>
        <taxon>Propionibacteriales</taxon>
        <taxon>Propionibacteriaceae</taxon>
        <taxon>Propionibacterium</taxon>
    </lineage>
</organism>
<name>A0A068VVW3_PROFF</name>
<dbReference type="GO" id="GO:0003677">
    <property type="term" value="F:DNA binding"/>
    <property type="evidence" value="ECO:0007669"/>
    <property type="project" value="UniProtKB-KW"/>
</dbReference>
<dbReference type="InterPro" id="IPR000524">
    <property type="entry name" value="Tscrpt_reg_HTH_GntR"/>
</dbReference>
<dbReference type="Pfam" id="PF07729">
    <property type="entry name" value="FCD"/>
    <property type="match status" value="1"/>
</dbReference>
<dbReference type="SMART" id="SM00345">
    <property type="entry name" value="HTH_GNTR"/>
    <property type="match status" value="1"/>
</dbReference>
<keyword evidence="2" id="KW-0238">DNA-binding</keyword>
<sequence length="356" mass="37248">MQASSAGGVTTLEGTERCQDCAIMRARGMSGFDIALHHIQSEILSGHYVAGMQLPTERELAASLAVGRGAVREALRVLQAQGIVVSGTGPGNGTRIRTTPGDALGQMLRLHLALESTSVPDLTQTRLVVERAATEMAAHHASVGALKRARAIVERMEQCPTIDEFNDLDTAFHIAIVDASGNHMLTMMSTAIRQTLAIPIRSAEASLTNWDDFRDGLVAQHRAILEAVTDGDAERAAELAEGHIRHAYAQLLPDKPIAEATDAVESAEAAVVALRPGAAIQDSAHHGHSHGHSPAAHTVVGTDPADPGADDGAAPRPAVKAPAKKARAKAVAARRRPSRSRGATDVSAQLTTPSAG</sequence>
<dbReference type="RefSeq" id="WP_013161712.1">
    <property type="nucleotide sequence ID" value="NZ_CP010341.1"/>
</dbReference>
<evidence type="ECO:0000259" key="5">
    <source>
        <dbReference type="PROSITE" id="PS50949"/>
    </source>
</evidence>
<dbReference type="EMBL" id="LM676443">
    <property type="protein sequence ID" value="CEP27774.1"/>
    <property type="molecule type" value="Genomic_DNA"/>
</dbReference>
<dbReference type="GO" id="GO:0003700">
    <property type="term" value="F:DNA-binding transcription factor activity"/>
    <property type="evidence" value="ECO:0007669"/>
    <property type="project" value="InterPro"/>
</dbReference>
<feature type="region of interest" description="Disordered" evidence="4">
    <location>
        <begin position="282"/>
        <end position="356"/>
    </location>
</feature>
<feature type="compositionally biased region" description="Polar residues" evidence="4">
    <location>
        <begin position="346"/>
        <end position="356"/>
    </location>
</feature>
<dbReference type="PANTHER" id="PTHR43537">
    <property type="entry name" value="TRANSCRIPTIONAL REGULATOR, GNTR FAMILY"/>
    <property type="match status" value="1"/>
</dbReference>
<dbReference type="SUPFAM" id="SSF46785">
    <property type="entry name" value="Winged helix' DNA-binding domain"/>
    <property type="match status" value="1"/>
</dbReference>
<dbReference type="InterPro" id="IPR036390">
    <property type="entry name" value="WH_DNA-bd_sf"/>
</dbReference>
<dbReference type="Gene3D" id="1.20.120.530">
    <property type="entry name" value="GntR ligand-binding domain-like"/>
    <property type="match status" value="1"/>
</dbReference>
<dbReference type="Pfam" id="PF00392">
    <property type="entry name" value="GntR"/>
    <property type="match status" value="1"/>
</dbReference>
<dbReference type="InterPro" id="IPR008920">
    <property type="entry name" value="TF_FadR/GntR_C"/>
</dbReference>
<feature type="compositionally biased region" description="Basic residues" evidence="4">
    <location>
        <begin position="322"/>
        <end position="339"/>
    </location>
</feature>
<keyword evidence="3" id="KW-0804">Transcription</keyword>
<keyword evidence="1" id="KW-0805">Transcription regulation</keyword>
<evidence type="ECO:0000256" key="4">
    <source>
        <dbReference type="SAM" id="MobiDB-lite"/>
    </source>
</evidence>
<gene>
    <name evidence="6" type="ORF">PFCIRM138_05915</name>
</gene>
<accession>A0A068VVW3</accession>
<protein>
    <submittedName>
        <fullName evidence="6">Transcriptional regulator</fullName>
    </submittedName>
</protein>
<evidence type="ECO:0000256" key="1">
    <source>
        <dbReference type="ARBA" id="ARBA00023015"/>
    </source>
</evidence>
<proteinExistence type="predicted"/>
<dbReference type="Gene3D" id="1.10.10.10">
    <property type="entry name" value="Winged helix-like DNA-binding domain superfamily/Winged helix DNA-binding domain"/>
    <property type="match status" value="1"/>
</dbReference>
<dbReference type="AlphaFoldDB" id="A0A068VVW3"/>
<feature type="compositionally biased region" description="Low complexity" evidence="4">
    <location>
        <begin position="292"/>
        <end position="321"/>
    </location>
</feature>
<reference evidence="6" key="1">
    <citation type="submission" date="2014-08" db="EMBL/GenBank/DDBJ databases">
        <authorList>
            <person name="Falentin Helene"/>
        </authorList>
    </citation>
    <scope>NUCLEOTIDE SEQUENCE</scope>
</reference>
<dbReference type="SUPFAM" id="SSF48008">
    <property type="entry name" value="GntR ligand-binding domain-like"/>
    <property type="match status" value="1"/>
</dbReference>
<evidence type="ECO:0000256" key="2">
    <source>
        <dbReference type="ARBA" id="ARBA00023125"/>
    </source>
</evidence>
<dbReference type="InterPro" id="IPR011711">
    <property type="entry name" value="GntR_C"/>
</dbReference>
<dbReference type="CDD" id="cd07377">
    <property type="entry name" value="WHTH_GntR"/>
    <property type="match status" value="1"/>
</dbReference>
<dbReference type="PROSITE" id="PS50949">
    <property type="entry name" value="HTH_GNTR"/>
    <property type="match status" value="1"/>
</dbReference>
<dbReference type="PRINTS" id="PR00035">
    <property type="entry name" value="HTHGNTR"/>
</dbReference>
<evidence type="ECO:0000256" key="3">
    <source>
        <dbReference type="ARBA" id="ARBA00023163"/>
    </source>
</evidence>
<dbReference type="GeneID" id="61221544"/>
<evidence type="ECO:0000313" key="6">
    <source>
        <dbReference type="EMBL" id="CEP27774.1"/>
    </source>
</evidence>
<dbReference type="SMART" id="SM00895">
    <property type="entry name" value="FCD"/>
    <property type="match status" value="1"/>
</dbReference>
<dbReference type="InterPro" id="IPR036388">
    <property type="entry name" value="WH-like_DNA-bd_sf"/>
</dbReference>
<feature type="domain" description="HTH gntR-type" evidence="5">
    <location>
        <begin position="29"/>
        <end position="99"/>
    </location>
</feature>